<organism evidence="1 2">
    <name type="scientific">Piliocolobus tephrosceles</name>
    <name type="common">Ugandan red Colobus</name>
    <dbReference type="NCBI Taxonomy" id="591936"/>
    <lineage>
        <taxon>Eukaryota</taxon>
        <taxon>Metazoa</taxon>
        <taxon>Chordata</taxon>
        <taxon>Craniata</taxon>
        <taxon>Vertebrata</taxon>
        <taxon>Euteleostomi</taxon>
        <taxon>Mammalia</taxon>
        <taxon>Eutheria</taxon>
        <taxon>Euarchontoglires</taxon>
        <taxon>Primates</taxon>
        <taxon>Haplorrhini</taxon>
        <taxon>Catarrhini</taxon>
        <taxon>Cercopithecidae</taxon>
        <taxon>Colobinae</taxon>
        <taxon>Piliocolobus</taxon>
    </lineage>
</organism>
<accession>A0A8C9GQS0</accession>
<dbReference type="Proteomes" id="UP000694416">
    <property type="component" value="Unplaced"/>
</dbReference>
<dbReference type="PANTHER" id="PTHR23041:SF80">
    <property type="entry name" value="RING-TYPE E3 UBIQUITIN TRANSFERASE"/>
    <property type="match status" value="1"/>
</dbReference>
<dbReference type="AlphaFoldDB" id="A0A8C9GQS0"/>
<proteinExistence type="predicted"/>
<name>A0A8C9GQS0_9PRIM</name>
<evidence type="ECO:0000313" key="2">
    <source>
        <dbReference type="Proteomes" id="UP000694416"/>
    </source>
</evidence>
<evidence type="ECO:0000313" key="1">
    <source>
        <dbReference type="Ensembl" id="ENSPTEP00000007127.1"/>
    </source>
</evidence>
<reference evidence="1" key="1">
    <citation type="submission" date="2025-08" db="UniProtKB">
        <authorList>
            <consortium name="Ensembl"/>
        </authorList>
    </citation>
    <scope>IDENTIFICATION</scope>
</reference>
<keyword evidence="2" id="KW-1185">Reference proteome</keyword>
<dbReference type="InterPro" id="IPR047134">
    <property type="entry name" value="RNF4"/>
</dbReference>
<dbReference type="InterPro" id="IPR013083">
    <property type="entry name" value="Znf_RING/FYVE/PHD"/>
</dbReference>
<sequence length="206" mass="23107">MELEGDGHCFLGLPSFILRALFSWAERERGGAGRSRNANTRGGPTPNIALDAELIELEESNEVVDLTCESLAPVVIDLTHHDSVVIIEQRRRPRANTRSLQDQTGSCVVNTDEEGLKRDRDACTTNSAHHNSLQKKCFCHILPGYIQCQVCVDGYSEIELSILHIYSIECGHICSQCFCTSFKYTNTCPVCLKKKISLRQYHCVYI</sequence>
<reference evidence="1" key="2">
    <citation type="submission" date="2025-09" db="UniProtKB">
        <authorList>
            <consortium name="Ensembl"/>
        </authorList>
    </citation>
    <scope>IDENTIFICATION</scope>
</reference>
<protein>
    <submittedName>
        <fullName evidence="1">Uncharacterized protein</fullName>
    </submittedName>
</protein>
<dbReference type="PANTHER" id="PTHR23041">
    <property type="entry name" value="RING FINGER DOMAIN-CONTAINING"/>
    <property type="match status" value="1"/>
</dbReference>
<dbReference type="GO" id="GO:0045944">
    <property type="term" value="P:positive regulation of transcription by RNA polymerase II"/>
    <property type="evidence" value="ECO:0007669"/>
    <property type="project" value="TreeGrafter"/>
</dbReference>
<dbReference type="Gene3D" id="3.30.40.10">
    <property type="entry name" value="Zinc/RING finger domain, C3HC4 (zinc finger)"/>
    <property type="match status" value="1"/>
</dbReference>
<dbReference type="GO" id="GO:0016605">
    <property type="term" value="C:PML body"/>
    <property type="evidence" value="ECO:0007669"/>
    <property type="project" value="TreeGrafter"/>
</dbReference>
<dbReference type="Ensembl" id="ENSPTET00000010902.1">
    <property type="protein sequence ID" value="ENSPTEP00000007127.1"/>
    <property type="gene ID" value="ENSPTEG00000008131.1"/>
</dbReference>